<dbReference type="RefSeq" id="XP_073968796.1">
    <property type="nucleotide sequence ID" value="XM_074112695.1"/>
</dbReference>
<dbReference type="InterPro" id="IPR000425">
    <property type="entry name" value="MIP"/>
</dbReference>
<dbReference type="AlphaFoldDB" id="R4G4A8"/>
<dbReference type="InterPro" id="IPR034294">
    <property type="entry name" value="Aquaporin_transptr"/>
</dbReference>
<comment type="subunit">
    <text evidence="3">Homotetramer.</text>
</comment>
<evidence type="ECO:0000256" key="4">
    <source>
        <dbReference type="ARBA" id="ARBA00022448"/>
    </source>
</evidence>
<dbReference type="InterPro" id="IPR023271">
    <property type="entry name" value="Aquaporin-like"/>
</dbReference>
<dbReference type="GO" id="GO:0015267">
    <property type="term" value="F:channel activity"/>
    <property type="evidence" value="ECO:0007669"/>
    <property type="project" value="InterPro"/>
</dbReference>
<dbReference type="GeneID" id="141446198"/>
<reference evidence="12" key="1">
    <citation type="submission" date="2013-04" db="EMBL/GenBank/DDBJ databases">
        <title>An insight into the transcriptome of the digestive tract of the blood sucking bug, Rhodnius prolixus.</title>
        <authorList>
            <person name="Ribeiro J.M.C."/>
            <person name="Genta F.A."/>
            <person name="Sorgine M.H.F."/>
            <person name="Paiva-Silva G.O."/>
            <person name="Majerowicz D."/>
            <person name="Medeiros M."/>
            <person name="Koerich L."/>
            <person name="Terra W.R."/>
            <person name="Ferreira C."/>
            <person name="Pimentel A.C."/>
            <person name="Bisch P.M."/>
            <person name="Diniz M.M.P."/>
            <person name="Nascimento R."/>
            <person name="Salmon D."/>
            <person name="Silber A.M."/>
            <person name="Alves M."/>
            <person name="Oliveira M.F."/>
            <person name="Gondim K.C."/>
            <person name="Silva Neto M.A.C."/>
            <person name="Atella G.C."/>
            <person name="Araujo H."/>
            <person name="Dias F.S."/>
            <person name="Polycarpo C.R."/>
            <person name="Fampa P."/>
            <person name="Melo A.C."/>
            <person name="Tanaka A.S."/>
            <person name="Balczun C."/>
            <person name="Oliveira J.H.M."/>
            <person name="Goncalves R."/>
            <person name="Lazoski C."/>
            <person name="Pereira M.A."/>
            <person name="Rivera-Pomar R."/>
            <person name="Diambra L."/>
            <person name="Schaub G.A."/>
            <person name="Garcia E.S."/>
            <person name="Azambuja P."/>
            <person name="Braz G.R.C."/>
            <person name="Oliveira P.L."/>
        </authorList>
    </citation>
    <scope>NUCLEOTIDE SEQUENCE</scope>
</reference>
<sequence length="266" mass="27649">MDPEAQDLIEKSPSVQNKRTSNVRRGKAVLGVDEVKSFEDLGKCLLAEFLGTMLLVLVGCGSCIAWGSEAPSVLQIAIAFGFIIAAMVQSVGHISGCHINPAVTLGLFIMGRIGLLKAVLYVPAQCAGAVAGAALLKYMVPDPLVKTLGATVVNNVITPGQGVAVEATITAVLLLVVGAVTDPDRNDLANAAPIAIGIAITCCHIFAVPITGSSMNPARALGPAAIQSVWDHHWVYWVGPLLGAAVAGAVYRLVFKAPKDENSYDL</sequence>
<dbReference type="NCBIfam" id="TIGR00861">
    <property type="entry name" value="MIP"/>
    <property type="match status" value="1"/>
</dbReference>
<dbReference type="PANTHER" id="PTHR19139:SF291">
    <property type="entry name" value="AQUAPORIN"/>
    <property type="match status" value="1"/>
</dbReference>
<comment type="subcellular location">
    <subcellularLocation>
        <location evidence="1">Membrane</location>
        <topology evidence="1">Multi-pass membrane protein</topology>
    </subcellularLocation>
</comment>
<evidence type="ECO:0000256" key="6">
    <source>
        <dbReference type="ARBA" id="ARBA00022737"/>
    </source>
</evidence>
<evidence type="ECO:0000256" key="5">
    <source>
        <dbReference type="ARBA" id="ARBA00022692"/>
    </source>
</evidence>
<protein>
    <submittedName>
        <fullName evidence="12">Putative aquaporin</fullName>
    </submittedName>
</protein>
<feature type="transmembrane region" description="Helical" evidence="11">
    <location>
        <begin position="192"/>
        <end position="214"/>
    </location>
</feature>
<evidence type="ECO:0000256" key="10">
    <source>
        <dbReference type="SAM" id="MobiDB-lite"/>
    </source>
</evidence>
<evidence type="ECO:0000256" key="8">
    <source>
        <dbReference type="ARBA" id="ARBA00023136"/>
    </source>
</evidence>
<dbReference type="PROSITE" id="PS00221">
    <property type="entry name" value="MIP"/>
    <property type="match status" value="1"/>
</dbReference>
<evidence type="ECO:0000256" key="2">
    <source>
        <dbReference type="ARBA" id="ARBA00006175"/>
    </source>
</evidence>
<name>R4G4A8_RHOPR</name>
<dbReference type="SUPFAM" id="SSF81338">
    <property type="entry name" value="Aquaporin-like"/>
    <property type="match status" value="1"/>
</dbReference>
<keyword evidence="8 11" id="KW-0472">Membrane</keyword>
<dbReference type="HOGENOM" id="CLU_020019_3_3_1"/>
<accession>R4G4A8</accession>
<proteinExistence type="evidence at transcript level"/>
<evidence type="ECO:0000256" key="11">
    <source>
        <dbReference type="SAM" id="Phobius"/>
    </source>
</evidence>
<dbReference type="GO" id="GO:0005886">
    <property type="term" value="C:plasma membrane"/>
    <property type="evidence" value="ECO:0007669"/>
    <property type="project" value="TreeGrafter"/>
</dbReference>
<keyword evidence="5 9" id="KW-0812">Transmembrane</keyword>
<comment type="similarity">
    <text evidence="2 9">Belongs to the MIP/aquaporin (TC 1.A.8) family.</text>
</comment>
<dbReference type="Gene3D" id="1.20.1080.10">
    <property type="entry name" value="Glycerol uptake facilitator protein"/>
    <property type="match status" value="1"/>
</dbReference>
<keyword evidence="7 11" id="KW-1133">Transmembrane helix</keyword>
<evidence type="ECO:0000256" key="3">
    <source>
        <dbReference type="ARBA" id="ARBA00011881"/>
    </source>
</evidence>
<feature type="transmembrane region" description="Helical" evidence="11">
    <location>
        <begin position="234"/>
        <end position="254"/>
    </location>
</feature>
<dbReference type="PANTHER" id="PTHR19139">
    <property type="entry name" value="AQUAPORIN TRANSPORTER"/>
    <property type="match status" value="1"/>
</dbReference>
<dbReference type="InterPro" id="IPR022357">
    <property type="entry name" value="MIP_CS"/>
</dbReference>
<dbReference type="EMBL" id="GAHY01001530">
    <property type="protein sequence ID" value="JAA75980.1"/>
    <property type="molecule type" value="mRNA"/>
</dbReference>
<feature type="transmembrane region" description="Helical" evidence="11">
    <location>
        <begin position="118"/>
        <end position="140"/>
    </location>
</feature>
<keyword evidence="4 9" id="KW-0813">Transport</keyword>
<dbReference type="VEuPathDB" id="VectorBase:RPRC003319"/>
<evidence type="ECO:0000256" key="1">
    <source>
        <dbReference type="ARBA" id="ARBA00004141"/>
    </source>
</evidence>
<dbReference type="Pfam" id="PF00230">
    <property type="entry name" value="MIP"/>
    <property type="match status" value="1"/>
</dbReference>
<feature type="region of interest" description="Disordered" evidence="10">
    <location>
        <begin position="1"/>
        <end position="20"/>
    </location>
</feature>
<keyword evidence="6" id="KW-0677">Repeat</keyword>
<organism evidence="12">
    <name type="scientific">Rhodnius prolixus</name>
    <name type="common">Triatomid bug</name>
    <dbReference type="NCBI Taxonomy" id="13249"/>
    <lineage>
        <taxon>Eukaryota</taxon>
        <taxon>Metazoa</taxon>
        <taxon>Ecdysozoa</taxon>
        <taxon>Arthropoda</taxon>
        <taxon>Hexapoda</taxon>
        <taxon>Insecta</taxon>
        <taxon>Pterygota</taxon>
        <taxon>Neoptera</taxon>
        <taxon>Paraneoptera</taxon>
        <taxon>Hemiptera</taxon>
        <taxon>Heteroptera</taxon>
        <taxon>Panheteroptera</taxon>
        <taxon>Cimicomorpha</taxon>
        <taxon>Reduviidae</taxon>
        <taxon>Triatominae</taxon>
        <taxon>Rhodnius</taxon>
    </lineage>
</organism>
<evidence type="ECO:0000313" key="12">
    <source>
        <dbReference type="EMBL" id="JAA75980.1"/>
    </source>
</evidence>
<feature type="transmembrane region" description="Helical" evidence="11">
    <location>
        <begin position="160"/>
        <end position="180"/>
    </location>
</feature>
<evidence type="ECO:0000256" key="7">
    <source>
        <dbReference type="ARBA" id="ARBA00022989"/>
    </source>
</evidence>
<feature type="transmembrane region" description="Helical" evidence="11">
    <location>
        <begin position="73"/>
        <end position="97"/>
    </location>
</feature>
<dbReference type="PRINTS" id="PR00783">
    <property type="entry name" value="MINTRINSICP"/>
</dbReference>
<evidence type="ECO:0000256" key="9">
    <source>
        <dbReference type="RuleBase" id="RU000477"/>
    </source>
</evidence>
<feature type="transmembrane region" description="Helical" evidence="11">
    <location>
        <begin position="45"/>
        <end position="67"/>
    </location>
</feature>